<evidence type="ECO:0000259" key="4">
    <source>
        <dbReference type="SMART" id="SM00737"/>
    </source>
</evidence>
<evidence type="ECO:0000256" key="2">
    <source>
        <dbReference type="ARBA" id="ARBA00006370"/>
    </source>
</evidence>
<gene>
    <name evidence="5" type="ORF">CSKR_114486</name>
</gene>
<feature type="domain" description="MD-2-related lipid-recognition" evidence="4">
    <location>
        <begin position="17"/>
        <end position="145"/>
    </location>
</feature>
<keyword evidence="6" id="KW-1185">Reference proteome</keyword>
<dbReference type="OrthoDB" id="6489092at2759"/>
<dbReference type="Gene3D" id="2.60.40.770">
    <property type="match status" value="1"/>
</dbReference>
<reference evidence="5 6" key="1">
    <citation type="journal article" date="2018" name="Biotechnol. Adv.">
        <title>Improved genomic resources and new bioinformatic workflow for the carcinogenic parasite Clonorchis sinensis: Biotechnological implications.</title>
        <authorList>
            <person name="Wang D."/>
            <person name="Korhonen P.K."/>
            <person name="Gasser R.B."/>
            <person name="Young N.D."/>
        </authorList>
    </citation>
    <scope>NUCLEOTIDE SEQUENCE [LARGE SCALE GENOMIC DNA]</scope>
    <source>
        <strain evidence="5">Cs-k2</strain>
    </source>
</reference>
<dbReference type="EMBL" id="NIRI02000049">
    <property type="protein sequence ID" value="KAG5446846.1"/>
    <property type="molecule type" value="Genomic_DNA"/>
</dbReference>
<comment type="similarity">
    <text evidence="2">Belongs to the NPC2 family.</text>
</comment>
<dbReference type="SUPFAM" id="SSF81296">
    <property type="entry name" value="E set domains"/>
    <property type="match status" value="1"/>
</dbReference>
<evidence type="ECO:0000313" key="6">
    <source>
        <dbReference type="Proteomes" id="UP000286415"/>
    </source>
</evidence>
<proteinExistence type="inferred from homology"/>
<comment type="caution">
    <text evidence="5">The sequence shown here is derived from an EMBL/GenBank/DDBJ whole genome shotgun (WGS) entry which is preliminary data.</text>
</comment>
<dbReference type="SMART" id="SM00737">
    <property type="entry name" value="ML"/>
    <property type="match status" value="1"/>
</dbReference>
<comment type="subcellular location">
    <subcellularLocation>
        <location evidence="1">Secreted</location>
    </subcellularLocation>
</comment>
<accession>A0A8T1MDD0</accession>
<dbReference type="GO" id="GO:0005576">
    <property type="term" value="C:extracellular region"/>
    <property type="evidence" value="ECO:0007669"/>
    <property type="project" value="UniProtKB-SubCell"/>
</dbReference>
<dbReference type="Pfam" id="PF02221">
    <property type="entry name" value="E1_DerP2_DerF2"/>
    <property type="match status" value="1"/>
</dbReference>
<keyword evidence="3" id="KW-0964">Secreted</keyword>
<organism evidence="5 6">
    <name type="scientific">Clonorchis sinensis</name>
    <name type="common">Chinese liver fluke</name>
    <dbReference type="NCBI Taxonomy" id="79923"/>
    <lineage>
        <taxon>Eukaryota</taxon>
        <taxon>Metazoa</taxon>
        <taxon>Spiralia</taxon>
        <taxon>Lophotrochozoa</taxon>
        <taxon>Platyhelminthes</taxon>
        <taxon>Trematoda</taxon>
        <taxon>Digenea</taxon>
        <taxon>Opisthorchiida</taxon>
        <taxon>Opisthorchiata</taxon>
        <taxon>Opisthorchiidae</taxon>
        <taxon>Clonorchis</taxon>
    </lineage>
</organism>
<evidence type="ECO:0000256" key="1">
    <source>
        <dbReference type="ARBA" id="ARBA00004613"/>
    </source>
</evidence>
<protein>
    <submittedName>
        <fullName evidence="5">Phosphatidylglycerol/phosphatidylinositol transfer protein</fullName>
    </submittedName>
</protein>
<evidence type="ECO:0000313" key="5">
    <source>
        <dbReference type="EMBL" id="KAG5446846.1"/>
    </source>
</evidence>
<dbReference type="FunFam" id="2.60.40.770:FF:000001">
    <property type="entry name" value="NPC intracellular cholesterol transporter 2"/>
    <property type="match status" value="1"/>
</dbReference>
<sequence length="384" mass="41812">MCSLGVFVAGVTDALTFRDCGSTGAQVTAVEIVPCDSEPCALRRGVNYVTRVTFTAQTSVDMRGFVSQGTVGSQPMTVPLPPNGLCTYVSPRCPIEAGKSYNYSYTGAVPQDFSPRMEHEAAWCSTFSCLETSKPGDSAGFQVSLTQNQIELLMSVFIETVLVVELFGRGRLSGSFIYSHPASLSTVGSRPMTVPLPPNGLCVYLLPRCPIEVGGNYVYRYTGARMEREAAWCSTFSCLETSKTGDSAGFQMSLSQNQIDLVRSTLGARHGNFLREYVSIYLTGITISLNCSARSSIASHLIDTGHVVTPNGSLHIIYRVPNRLPVSIQRRCLPTAEAVAMRLRNPVLCWQKRFVRTLSLLWSCGTNQPAKSLNSPLDCFTAFN</sequence>
<dbReference type="AlphaFoldDB" id="A0A8T1MDD0"/>
<dbReference type="InterPro" id="IPR003172">
    <property type="entry name" value="ML_dom"/>
</dbReference>
<name>A0A8T1MDD0_CLOSI</name>
<reference evidence="5 6" key="2">
    <citation type="journal article" date="2021" name="Genomics">
        <title>High-quality reference genome for Clonorchis sinensis.</title>
        <authorList>
            <person name="Young N.D."/>
            <person name="Stroehlein A.J."/>
            <person name="Kinkar L."/>
            <person name="Wang T."/>
            <person name="Sohn W.M."/>
            <person name="Chang B.C.H."/>
            <person name="Kaur P."/>
            <person name="Weisz D."/>
            <person name="Dudchenko O."/>
            <person name="Aiden E.L."/>
            <person name="Korhonen P.K."/>
            <person name="Gasser R.B."/>
        </authorList>
    </citation>
    <scope>NUCLEOTIDE SEQUENCE [LARGE SCALE GENOMIC DNA]</scope>
    <source>
        <strain evidence="5">Cs-k2</strain>
    </source>
</reference>
<dbReference type="InterPro" id="IPR014756">
    <property type="entry name" value="Ig_E-set"/>
</dbReference>
<evidence type="ECO:0000256" key="3">
    <source>
        <dbReference type="ARBA" id="ARBA00022525"/>
    </source>
</evidence>
<dbReference type="Proteomes" id="UP000286415">
    <property type="component" value="Unassembled WGS sequence"/>
</dbReference>